<name>A0A7Y9XT95_9SPHN</name>
<evidence type="ECO:0000313" key="1">
    <source>
        <dbReference type="EMBL" id="NYH94120.1"/>
    </source>
</evidence>
<sequence>MANGTIAGRGRAGRGMSLLFAAGERPDATAVEDALESAAANGVKSSISYRPDVSEGWLELLSSGLTFDLVALQPADALVPDRPVQRIGMGEESGSGWEAVSLMPGEHIASGATMMPVVRTMAGLGAGLAVSLSARAVCWEPAGSWVEPHFFAKTVNAWLGGGAFPALGLTSLTHKADGTLRTTGLFHLIGQELVLETEGSDGATAAKLAMRLIDHLVSEGALRGQRSMTLPDGVTLIASAEEDPGTLWVRIAS</sequence>
<evidence type="ECO:0000313" key="2">
    <source>
        <dbReference type="Proteomes" id="UP000522081"/>
    </source>
</evidence>
<reference evidence="1 2" key="1">
    <citation type="submission" date="2020-07" db="EMBL/GenBank/DDBJ databases">
        <title>Genomic Encyclopedia of Type Strains, Phase IV (KMG-IV): sequencing the most valuable type-strain genomes for metagenomic binning, comparative biology and taxonomic classification.</title>
        <authorList>
            <person name="Goeker M."/>
        </authorList>
    </citation>
    <scope>NUCLEOTIDE SEQUENCE [LARGE SCALE GENOMIC DNA]</scope>
    <source>
        <strain evidence="1 2">DSM 29043</strain>
    </source>
</reference>
<accession>A0A7Y9XT95</accession>
<proteinExistence type="predicted"/>
<dbReference type="EMBL" id="JACBZF010000001">
    <property type="protein sequence ID" value="NYH94120.1"/>
    <property type="molecule type" value="Genomic_DNA"/>
</dbReference>
<evidence type="ECO:0008006" key="3">
    <source>
        <dbReference type="Google" id="ProtNLM"/>
    </source>
</evidence>
<comment type="caution">
    <text evidence="1">The sequence shown here is derived from an EMBL/GenBank/DDBJ whole genome shotgun (WGS) entry which is preliminary data.</text>
</comment>
<organism evidence="1 2">
    <name type="scientific">Novosphingobium marinum</name>
    <dbReference type="NCBI Taxonomy" id="1514948"/>
    <lineage>
        <taxon>Bacteria</taxon>
        <taxon>Pseudomonadati</taxon>
        <taxon>Pseudomonadota</taxon>
        <taxon>Alphaproteobacteria</taxon>
        <taxon>Sphingomonadales</taxon>
        <taxon>Sphingomonadaceae</taxon>
        <taxon>Novosphingobium</taxon>
    </lineage>
</organism>
<dbReference type="AlphaFoldDB" id="A0A7Y9XT95"/>
<gene>
    <name evidence="1" type="ORF">FHS75_000425</name>
</gene>
<protein>
    <recommendedName>
        <fullName evidence="3">DUF4261 domain-containing protein</fullName>
    </recommendedName>
</protein>
<dbReference type="RefSeq" id="WP_179406070.1">
    <property type="nucleotide sequence ID" value="NZ_BMGF01000001.1"/>
</dbReference>
<dbReference type="Proteomes" id="UP000522081">
    <property type="component" value="Unassembled WGS sequence"/>
</dbReference>
<keyword evidence="2" id="KW-1185">Reference proteome</keyword>